<dbReference type="Proteomes" id="UP000094622">
    <property type="component" value="Unassembled WGS sequence"/>
</dbReference>
<comment type="caution">
    <text evidence="6">Lacks conserved residue(s) required for the propagation of feature annotation.</text>
</comment>
<dbReference type="PIRSF" id="PIRSF003078">
    <property type="entry name" value="GidB"/>
    <property type="match status" value="1"/>
</dbReference>
<dbReference type="HAMAP" id="MF_00074">
    <property type="entry name" value="16SrRNA_methyltr_G"/>
    <property type="match status" value="1"/>
</dbReference>
<dbReference type="GO" id="GO:0005829">
    <property type="term" value="C:cytosol"/>
    <property type="evidence" value="ECO:0007669"/>
    <property type="project" value="TreeGrafter"/>
</dbReference>
<keyword evidence="4 6" id="KW-0808">Transferase</keyword>
<evidence type="ECO:0000256" key="3">
    <source>
        <dbReference type="ARBA" id="ARBA00022603"/>
    </source>
</evidence>
<protein>
    <recommendedName>
        <fullName evidence="6">Ribosomal RNA small subunit methyltransferase G</fullName>
        <ecNumber evidence="6">2.1.1.170</ecNumber>
    </recommendedName>
    <alternativeName>
        <fullName evidence="6">16S rRNA 7-methylguanosine methyltransferase</fullName>
        <shortName evidence="6">16S rRNA m7G methyltransferase</shortName>
    </alternativeName>
</protein>
<keyword evidence="3 6" id="KW-0489">Methyltransferase</keyword>
<dbReference type="PANTHER" id="PTHR31760">
    <property type="entry name" value="S-ADENOSYL-L-METHIONINE-DEPENDENT METHYLTRANSFERASES SUPERFAMILY PROTEIN"/>
    <property type="match status" value="1"/>
</dbReference>
<feature type="binding site" evidence="6">
    <location>
        <position position="64"/>
    </location>
    <ligand>
        <name>S-adenosyl-L-methionine</name>
        <dbReference type="ChEBI" id="CHEBI:59789"/>
    </ligand>
</feature>
<name>A0A1E3H9F6_9HYPH</name>
<dbReference type="RefSeq" id="WP_245293873.1">
    <property type="nucleotide sequence ID" value="NZ_MCRJ01000007.1"/>
</dbReference>
<gene>
    <name evidence="6 7" type="primary">rsmG</name>
    <name evidence="7" type="ORF">A6302_00525</name>
</gene>
<dbReference type="EMBL" id="MCRJ01000007">
    <property type="protein sequence ID" value="ODN72121.1"/>
    <property type="molecule type" value="Genomic_DNA"/>
</dbReference>
<reference evidence="7 8" key="1">
    <citation type="submission" date="2016-07" db="EMBL/GenBank/DDBJ databases">
        <title>Draft Genome Sequence of Methylobrevis pamukkalensis PK2.</title>
        <authorList>
            <person name="Vasilenko O.V."/>
            <person name="Doronina N.V."/>
            <person name="Shmareva M.N."/>
            <person name="Tarlachkov S.V."/>
            <person name="Mustakhimov I."/>
            <person name="Trotsenko Y.A."/>
        </authorList>
    </citation>
    <scope>NUCLEOTIDE SEQUENCE [LARGE SCALE GENOMIC DNA]</scope>
    <source>
        <strain evidence="7 8">PK2</strain>
    </source>
</reference>
<dbReference type="GO" id="GO:0070043">
    <property type="term" value="F:rRNA (guanine-N7-)-methyltransferase activity"/>
    <property type="evidence" value="ECO:0007669"/>
    <property type="project" value="UniProtKB-UniRule"/>
</dbReference>
<dbReference type="SUPFAM" id="SSF53335">
    <property type="entry name" value="S-adenosyl-L-methionine-dependent methyltransferases"/>
    <property type="match status" value="1"/>
</dbReference>
<comment type="function">
    <text evidence="6">Specifically methylates the N7 position of guanine in position 527 of 16S rRNA.</text>
</comment>
<dbReference type="InterPro" id="IPR029063">
    <property type="entry name" value="SAM-dependent_MTases_sf"/>
</dbReference>
<keyword evidence="1 6" id="KW-0963">Cytoplasm</keyword>
<evidence type="ECO:0000256" key="2">
    <source>
        <dbReference type="ARBA" id="ARBA00022552"/>
    </source>
</evidence>
<feature type="binding site" evidence="6">
    <location>
        <begin position="112"/>
        <end position="113"/>
    </location>
    <ligand>
        <name>S-adenosyl-L-methionine</name>
        <dbReference type="ChEBI" id="CHEBI:59789"/>
    </ligand>
</feature>
<dbReference type="Gene3D" id="3.40.50.150">
    <property type="entry name" value="Vaccinia Virus protein VP39"/>
    <property type="match status" value="1"/>
</dbReference>
<sequence length="200" mass="21611">MTPRAEERLHAYVALVRKWQTAKNLVAPAALGELWSRHVADSAQALAALPDARRWVDVGSGAGFPGLVTATLIADEDGAAVHLVESNGRKAAFLRTVARELALPVTVHDDRIESFMQRTAPGLVRIEAVSARALAPLPKLLALTRPLLEAGAAGVFHKGQDFASELAETTQSWAFDLVEHRSRIDPAGRIVVLRNVAFRC</sequence>
<evidence type="ECO:0000313" key="7">
    <source>
        <dbReference type="EMBL" id="ODN72121.1"/>
    </source>
</evidence>
<feature type="binding site" evidence="6">
    <location>
        <position position="59"/>
    </location>
    <ligand>
        <name>S-adenosyl-L-methionine</name>
        <dbReference type="ChEBI" id="CHEBI:59789"/>
    </ligand>
</feature>
<dbReference type="InterPro" id="IPR003682">
    <property type="entry name" value="rRNA_ssu_MeTfrase_G"/>
</dbReference>
<dbReference type="PATRIC" id="fig|1439726.3.peg.553"/>
<dbReference type="NCBIfam" id="TIGR00138">
    <property type="entry name" value="rsmG_gidB"/>
    <property type="match status" value="1"/>
</dbReference>
<organism evidence="7 8">
    <name type="scientific">Methylobrevis pamukkalensis</name>
    <dbReference type="NCBI Taxonomy" id="1439726"/>
    <lineage>
        <taxon>Bacteria</taxon>
        <taxon>Pseudomonadati</taxon>
        <taxon>Pseudomonadota</taxon>
        <taxon>Alphaproteobacteria</taxon>
        <taxon>Hyphomicrobiales</taxon>
        <taxon>Pleomorphomonadaceae</taxon>
        <taxon>Methylobrevis</taxon>
    </lineage>
</organism>
<dbReference type="PANTHER" id="PTHR31760:SF0">
    <property type="entry name" value="S-ADENOSYL-L-METHIONINE-DEPENDENT METHYLTRANSFERASES SUPERFAMILY PROTEIN"/>
    <property type="match status" value="1"/>
</dbReference>
<evidence type="ECO:0000313" key="8">
    <source>
        <dbReference type="Proteomes" id="UP000094622"/>
    </source>
</evidence>
<keyword evidence="2 6" id="KW-0698">rRNA processing</keyword>
<evidence type="ECO:0000256" key="4">
    <source>
        <dbReference type="ARBA" id="ARBA00022679"/>
    </source>
</evidence>
<comment type="subcellular location">
    <subcellularLocation>
        <location evidence="6">Cytoplasm</location>
    </subcellularLocation>
</comment>
<evidence type="ECO:0000256" key="6">
    <source>
        <dbReference type="HAMAP-Rule" id="MF_00074"/>
    </source>
</evidence>
<feature type="binding site" evidence="6">
    <location>
        <position position="132"/>
    </location>
    <ligand>
        <name>S-adenosyl-L-methionine</name>
        <dbReference type="ChEBI" id="CHEBI:59789"/>
    </ligand>
</feature>
<proteinExistence type="inferred from homology"/>
<dbReference type="Pfam" id="PF02527">
    <property type="entry name" value="GidB"/>
    <property type="match status" value="1"/>
</dbReference>
<evidence type="ECO:0000256" key="5">
    <source>
        <dbReference type="ARBA" id="ARBA00022691"/>
    </source>
</evidence>
<comment type="caution">
    <text evidence="7">The sequence shown here is derived from an EMBL/GenBank/DDBJ whole genome shotgun (WGS) entry which is preliminary data.</text>
</comment>
<keyword evidence="8" id="KW-1185">Reference proteome</keyword>
<keyword evidence="5 6" id="KW-0949">S-adenosyl-L-methionine</keyword>
<dbReference type="AlphaFoldDB" id="A0A1E3H9F6"/>
<accession>A0A1E3H9F6</accession>
<evidence type="ECO:0000256" key="1">
    <source>
        <dbReference type="ARBA" id="ARBA00022490"/>
    </source>
</evidence>
<comment type="catalytic activity">
    <reaction evidence="6">
        <text>guanosine(527) in 16S rRNA + S-adenosyl-L-methionine = N(7)-methylguanosine(527) in 16S rRNA + S-adenosyl-L-homocysteine</text>
        <dbReference type="Rhea" id="RHEA:42732"/>
        <dbReference type="Rhea" id="RHEA-COMP:10209"/>
        <dbReference type="Rhea" id="RHEA-COMP:10210"/>
        <dbReference type="ChEBI" id="CHEBI:57856"/>
        <dbReference type="ChEBI" id="CHEBI:59789"/>
        <dbReference type="ChEBI" id="CHEBI:74269"/>
        <dbReference type="ChEBI" id="CHEBI:74480"/>
        <dbReference type="EC" id="2.1.1.170"/>
    </reaction>
</comment>
<dbReference type="EC" id="2.1.1.170" evidence="6"/>
<comment type="similarity">
    <text evidence="6">Belongs to the methyltransferase superfamily. RNA methyltransferase RsmG family.</text>
</comment>